<feature type="region of interest" description="Disordered" evidence="1">
    <location>
        <begin position="218"/>
        <end position="240"/>
    </location>
</feature>
<dbReference type="EMBL" id="JAWXXV010000002">
    <property type="protein sequence ID" value="MDX5986392.1"/>
    <property type="molecule type" value="Genomic_DNA"/>
</dbReference>
<dbReference type="Proteomes" id="UP001279660">
    <property type="component" value="Unassembled WGS sequence"/>
</dbReference>
<sequence>MAKYITLPTILWAIEQLRDSCNKLFVDLLILKHEGLSPDHPVTIRTMSTESAARRLMGVSAADGTPVDSDHAFFNPFAPNAPWRHVGYPRSGTYSTLDRSKTFSRVFRIDKTGVGMTVTPTDNYIESVKNDLRRSVKRPIDIPIVAMSIWTQRYDSFDESDNVEAVVGRFRDEYNLTEEETSAFFNRDIEAPEPIFGQEPIRSDAFIEALFSLAPREVSPDHGGAAEAETLGRVDKRLQP</sequence>
<feature type="compositionally biased region" description="Basic and acidic residues" evidence="1">
    <location>
        <begin position="230"/>
        <end position="240"/>
    </location>
</feature>
<gene>
    <name evidence="2" type="ORF">SIL82_19205</name>
</gene>
<dbReference type="RefSeq" id="WP_154651471.1">
    <property type="nucleotide sequence ID" value="NZ_JAWXXV010000002.1"/>
</dbReference>
<evidence type="ECO:0000313" key="3">
    <source>
        <dbReference type="Proteomes" id="UP001279660"/>
    </source>
</evidence>
<organism evidence="2 3">
    <name type="scientific">Sphingomonas echinoides</name>
    <dbReference type="NCBI Taxonomy" id="59803"/>
    <lineage>
        <taxon>Bacteria</taxon>
        <taxon>Pseudomonadati</taxon>
        <taxon>Pseudomonadota</taxon>
        <taxon>Alphaproteobacteria</taxon>
        <taxon>Sphingomonadales</taxon>
        <taxon>Sphingomonadaceae</taxon>
        <taxon>Sphingomonas</taxon>
    </lineage>
</organism>
<protein>
    <submittedName>
        <fullName evidence="2">Uncharacterized protein</fullName>
    </submittedName>
</protein>
<proteinExistence type="predicted"/>
<name>A0ABU4PT43_9SPHN</name>
<evidence type="ECO:0000313" key="2">
    <source>
        <dbReference type="EMBL" id="MDX5986392.1"/>
    </source>
</evidence>
<accession>A0ABU4PT43</accession>
<comment type="caution">
    <text evidence="2">The sequence shown here is derived from an EMBL/GenBank/DDBJ whole genome shotgun (WGS) entry which is preliminary data.</text>
</comment>
<evidence type="ECO:0000256" key="1">
    <source>
        <dbReference type="SAM" id="MobiDB-lite"/>
    </source>
</evidence>
<reference evidence="2 3" key="1">
    <citation type="submission" date="2023-11" db="EMBL/GenBank/DDBJ databases">
        <title>MicrobeMod: A computational toolkit for identifying prokaryotic methylation and restriction-modification with nanopore sequencing.</title>
        <authorList>
            <person name="Crits-Christoph A."/>
            <person name="Kang S.C."/>
            <person name="Lee H."/>
            <person name="Ostrov N."/>
        </authorList>
    </citation>
    <scope>NUCLEOTIDE SEQUENCE [LARGE SCALE GENOMIC DNA]</scope>
    <source>
        <strain evidence="2 3">ATCC 14820</strain>
    </source>
</reference>
<keyword evidence="3" id="KW-1185">Reference proteome</keyword>